<feature type="region of interest" description="Disordered" evidence="1">
    <location>
        <begin position="86"/>
        <end position="135"/>
    </location>
</feature>
<gene>
    <name evidence="2" type="ORF">ATANTOWER_012438</name>
</gene>
<comment type="caution">
    <text evidence="2">The sequence shown here is derived from an EMBL/GenBank/DDBJ whole genome shotgun (WGS) entry which is preliminary data.</text>
</comment>
<evidence type="ECO:0000256" key="1">
    <source>
        <dbReference type="SAM" id="MobiDB-lite"/>
    </source>
</evidence>
<dbReference type="Proteomes" id="UP001345963">
    <property type="component" value="Unassembled WGS sequence"/>
</dbReference>
<evidence type="ECO:0000313" key="3">
    <source>
        <dbReference type="Proteomes" id="UP001345963"/>
    </source>
</evidence>
<dbReference type="EMBL" id="JAHUTI010032151">
    <property type="protein sequence ID" value="MED6242947.1"/>
    <property type="molecule type" value="Genomic_DNA"/>
</dbReference>
<organism evidence="2 3">
    <name type="scientific">Ataeniobius toweri</name>
    <dbReference type="NCBI Taxonomy" id="208326"/>
    <lineage>
        <taxon>Eukaryota</taxon>
        <taxon>Metazoa</taxon>
        <taxon>Chordata</taxon>
        <taxon>Craniata</taxon>
        <taxon>Vertebrata</taxon>
        <taxon>Euteleostomi</taxon>
        <taxon>Actinopterygii</taxon>
        <taxon>Neopterygii</taxon>
        <taxon>Teleostei</taxon>
        <taxon>Neoteleostei</taxon>
        <taxon>Acanthomorphata</taxon>
        <taxon>Ovalentaria</taxon>
        <taxon>Atherinomorphae</taxon>
        <taxon>Cyprinodontiformes</taxon>
        <taxon>Goodeidae</taxon>
        <taxon>Ataeniobius</taxon>
    </lineage>
</organism>
<reference evidence="2 3" key="1">
    <citation type="submission" date="2021-07" db="EMBL/GenBank/DDBJ databases">
        <authorList>
            <person name="Palmer J.M."/>
        </authorList>
    </citation>
    <scope>NUCLEOTIDE SEQUENCE [LARGE SCALE GENOMIC DNA]</scope>
    <source>
        <strain evidence="2 3">AT_MEX2019</strain>
        <tissue evidence="2">Muscle</tissue>
    </source>
</reference>
<proteinExistence type="predicted"/>
<feature type="compositionally biased region" description="Polar residues" evidence="1">
    <location>
        <begin position="123"/>
        <end position="135"/>
    </location>
</feature>
<accession>A0ABU7AXK1</accession>
<name>A0ABU7AXK1_9TELE</name>
<protein>
    <submittedName>
        <fullName evidence="2">Uncharacterized protein</fullName>
    </submittedName>
</protein>
<feature type="region of interest" description="Disordered" evidence="1">
    <location>
        <begin position="239"/>
        <end position="258"/>
    </location>
</feature>
<evidence type="ECO:0000313" key="2">
    <source>
        <dbReference type="EMBL" id="MED6242947.1"/>
    </source>
</evidence>
<sequence>MVVSQNSRRSAVSEILKPGCLAPTTEEEDFRQYWSSLFNVPVSKDRNEPQVSTSGLCLNIEVLDEICRDIKKVSFSEQELDNNIMVSKADHSSPRPNHLPRPSITSVQQKTGRKPHCPEDQNSKITDSANASTSDCGTSACITAGTSKKSAKPPTSHPSSYPRGESFTFFINVFFPEVYLQCLSIRLYSLRLIARVLKYEDAGDHKSTPSCKEAHCTSPNSVPKLTDNAVETEEEKYLEESEDEMTSDSLNLTPPEDDSCREEAQVMQNQTAGFGSEQFCDLDGFSPLGLDTDTGCPGSPVQSHCDGLHTCQFSVRDSDPTGWLKRGKCFNMYKGCF</sequence>
<keyword evidence="3" id="KW-1185">Reference proteome</keyword>
<feature type="region of interest" description="Disordered" evidence="1">
    <location>
        <begin position="204"/>
        <end position="224"/>
    </location>
</feature>
<feature type="compositionally biased region" description="Basic and acidic residues" evidence="1">
    <location>
        <begin position="204"/>
        <end position="215"/>
    </location>
</feature>